<proteinExistence type="predicted"/>
<comment type="caution">
    <text evidence="3">The sequence shown here is derived from an EMBL/GenBank/DDBJ whole genome shotgun (WGS) entry which is preliminary data.</text>
</comment>
<reference evidence="3 4" key="1">
    <citation type="submission" date="2006-06" db="EMBL/GenBank/DDBJ databases">
        <authorList>
            <person name="Moran M.A."/>
            <person name="Ferriera S."/>
            <person name="Johnson J."/>
            <person name="Kravitz S."/>
            <person name="Beeson K."/>
            <person name="Sutton G."/>
            <person name="Rogers Y.-H."/>
            <person name="Friedman R."/>
            <person name="Frazier M."/>
            <person name="Venter J.C."/>
        </authorList>
    </citation>
    <scope>NUCLEOTIDE SEQUENCE [LARGE SCALE GENOMIC DNA]</scope>
    <source>
        <strain evidence="3 4">E-37</strain>
    </source>
</reference>
<dbReference type="EMBL" id="AAYA01000001">
    <property type="protein sequence ID" value="EBA10251.1"/>
    <property type="molecule type" value="Genomic_DNA"/>
</dbReference>
<protein>
    <submittedName>
        <fullName evidence="3">Transposase and inactivated derivative</fullName>
    </submittedName>
</protein>
<dbReference type="Pfam" id="PF00665">
    <property type="entry name" value="rve"/>
    <property type="match status" value="1"/>
</dbReference>
<accession>A3JXL5</accession>
<feature type="domain" description="Integrase catalytic" evidence="1">
    <location>
        <begin position="110"/>
        <end position="269"/>
    </location>
</feature>
<dbReference type="InterPro" id="IPR036397">
    <property type="entry name" value="RNaseH_sf"/>
</dbReference>
<dbReference type="GO" id="GO:0015074">
    <property type="term" value="P:DNA integration"/>
    <property type="evidence" value="ECO:0007669"/>
    <property type="project" value="InterPro"/>
</dbReference>
<dbReference type="InterPro" id="IPR050900">
    <property type="entry name" value="Transposase_IS3/IS150/IS904"/>
</dbReference>
<dbReference type="InterPro" id="IPR025948">
    <property type="entry name" value="HTH-like_dom"/>
</dbReference>
<dbReference type="Proteomes" id="UP000005713">
    <property type="component" value="Unassembled WGS sequence"/>
</dbReference>
<dbReference type="InterPro" id="IPR012337">
    <property type="entry name" value="RNaseH-like_sf"/>
</dbReference>
<dbReference type="Gene3D" id="3.30.420.10">
    <property type="entry name" value="Ribonuclease H-like superfamily/Ribonuclease H"/>
    <property type="match status" value="1"/>
</dbReference>
<dbReference type="AlphaFoldDB" id="A3JXL5"/>
<dbReference type="SUPFAM" id="SSF53098">
    <property type="entry name" value="Ribonuclease H-like"/>
    <property type="match status" value="1"/>
</dbReference>
<gene>
    <name evidence="2" type="ORF">SSE37_05927</name>
    <name evidence="3" type="ORF">SSE37_19637</name>
</gene>
<evidence type="ECO:0000313" key="4">
    <source>
        <dbReference type="Proteomes" id="UP000005713"/>
    </source>
</evidence>
<name>A3JXL5_SAGS3</name>
<dbReference type="InterPro" id="IPR001584">
    <property type="entry name" value="Integrase_cat-core"/>
</dbReference>
<dbReference type="PANTHER" id="PTHR46889:SF4">
    <property type="entry name" value="TRANSPOSASE INSO FOR INSERTION SEQUENCE ELEMENT IS911B-RELATED"/>
    <property type="match status" value="1"/>
</dbReference>
<dbReference type="eggNOG" id="COG2801">
    <property type="taxonomic scope" value="Bacteria"/>
</dbReference>
<dbReference type="EMBL" id="AAYA01000018">
    <property type="protein sequence ID" value="EBA06170.1"/>
    <property type="molecule type" value="Genomic_DNA"/>
</dbReference>
<dbReference type="PROSITE" id="PS50994">
    <property type="entry name" value="INTEGRASE"/>
    <property type="match status" value="1"/>
</dbReference>
<dbReference type="PANTHER" id="PTHR46889">
    <property type="entry name" value="TRANSPOSASE INSF FOR INSERTION SEQUENCE IS3B-RELATED"/>
    <property type="match status" value="1"/>
</dbReference>
<dbReference type="InterPro" id="IPR048020">
    <property type="entry name" value="Transpos_IS3"/>
</dbReference>
<dbReference type="NCBIfam" id="NF033516">
    <property type="entry name" value="transpos_IS3"/>
    <property type="match status" value="1"/>
</dbReference>
<organism evidence="3 4">
    <name type="scientific">Sagittula stellata (strain ATCC 700073 / DSM 11524 / E-37)</name>
    <dbReference type="NCBI Taxonomy" id="388399"/>
    <lineage>
        <taxon>Bacteria</taxon>
        <taxon>Pseudomonadati</taxon>
        <taxon>Pseudomonadota</taxon>
        <taxon>Alphaproteobacteria</taxon>
        <taxon>Rhodobacterales</taxon>
        <taxon>Roseobacteraceae</taxon>
        <taxon>Sagittula</taxon>
    </lineage>
</organism>
<evidence type="ECO:0000259" key="1">
    <source>
        <dbReference type="PROSITE" id="PS50994"/>
    </source>
</evidence>
<sequence length="283" mass="33331">MIEPDHPDLSIGQQCKLLSIARSSFYYTPKGETEQNLCLMRGIDEQFLETPFFGVRQMTWHLRNDGHPVNEKRIRRLMRLMGLMPIYQKPNTSRPAKGHKTYPYLLRGLRVERPNQVWCSDITYLPMRRGFLYLVAIMDWHTRKVLSWRISNTLEADFCVEALNEAIHKFGPPEIMNTDQGSQFTPFAWTDRLRRSGVKISMDGKGRFLDNIFIERLWRTLKYECVYLHAWETGSETKAVIRKWMTFYNHQRPHSALGGKPPALVYWQRNDINQPGQQVQRVA</sequence>
<dbReference type="GO" id="GO:0003676">
    <property type="term" value="F:nucleic acid binding"/>
    <property type="evidence" value="ECO:0007669"/>
    <property type="project" value="InterPro"/>
</dbReference>
<keyword evidence="4" id="KW-1185">Reference proteome</keyword>
<evidence type="ECO:0000313" key="3">
    <source>
        <dbReference type="EMBL" id="EBA10251.1"/>
    </source>
</evidence>
<evidence type="ECO:0000313" key="2">
    <source>
        <dbReference type="EMBL" id="EBA06170.1"/>
    </source>
</evidence>
<dbReference type="Pfam" id="PF13276">
    <property type="entry name" value="HTH_21"/>
    <property type="match status" value="1"/>
</dbReference>